<sequence length="335" mass="36761">MKRNIQPGFCVVQQPGGLSFQASLLFSHSNSEAARYFMALNANYRFLKPGQILLVADPDSYNPPHIIQLLKQSQYEVNRSISALPNEYAAFLHRHFGLFHYVLDQGGTLVGTASSLGNSYFSQIKKNLKKLQELYQKEYRLNGLNRKYVSPEFYVERQLIMGNLKRLLNKVGRLSLKIDQHPNLKHALKLSTKAIAHQWDKVGVGAIKGYSQTIMQSEKMIKWMKYGGRVAIGLDFIDTTGQVIDACNYGKTGKCEKVTIKEYSKFVGRTGGGIAVGYGGSIAAGAACVALGFATEGLAVGICMAGGGLAGGAIGSYGFEKTMGFFADIFIEHFL</sequence>
<protein>
    <recommendedName>
        <fullName evidence="3">SSU ribosomal protein S2p (SAe)</fullName>
    </recommendedName>
</protein>
<dbReference type="Proteomes" id="UP000295550">
    <property type="component" value="Unassembled WGS sequence"/>
</dbReference>
<gene>
    <name evidence="1" type="ORF">C5468_04930</name>
</gene>
<dbReference type="AlphaFoldDB" id="A0A4R4JLE3"/>
<evidence type="ECO:0008006" key="3">
    <source>
        <dbReference type="Google" id="ProtNLM"/>
    </source>
</evidence>
<proteinExistence type="predicted"/>
<dbReference type="EMBL" id="PUJX01000004">
    <property type="protein sequence ID" value="TDB54512.1"/>
    <property type="molecule type" value="Genomic_DNA"/>
</dbReference>
<reference evidence="1 2" key="1">
    <citation type="journal article" date="2019" name="Int. J. Syst. Evol. Microbiol.">
        <title>Photorhabdus khanii subsp. guanajuatensis subsp. nov., isolated from Heterorhabditis atacamensis, and Photorhabdus luminescens subsp. mexicana subsp. nov., isolated from Heterorhabditis mexicana entomopathogenic nematodes.</title>
        <authorList>
            <person name="Machado R.A.R."/>
            <person name="Bruno P."/>
            <person name="Arce C.C.M."/>
            <person name="Liechti N."/>
            <person name="Kohler A."/>
            <person name="Bernal J."/>
            <person name="Bruggmann R."/>
            <person name="Turlings T.C.J."/>
        </authorList>
    </citation>
    <scope>NUCLEOTIDE SEQUENCE [LARGE SCALE GENOMIC DNA]</scope>
    <source>
        <strain evidence="1 2">MEX47-22</strain>
    </source>
</reference>
<comment type="caution">
    <text evidence="1">The sequence shown here is derived from an EMBL/GenBank/DDBJ whole genome shotgun (WGS) entry which is preliminary data.</text>
</comment>
<evidence type="ECO:0000313" key="1">
    <source>
        <dbReference type="EMBL" id="TDB54512.1"/>
    </source>
</evidence>
<accession>A0A4R4JLE3</accession>
<organism evidence="1 2">
    <name type="scientific">Photorhabdus luminescens subsp. mexicana</name>
    <dbReference type="NCBI Taxonomy" id="2100167"/>
    <lineage>
        <taxon>Bacteria</taxon>
        <taxon>Pseudomonadati</taxon>
        <taxon>Pseudomonadota</taxon>
        <taxon>Gammaproteobacteria</taxon>
        <taxon>Enterobacterales</taxon>
        <taxon>Morganellaceae</taxon>
        <taxon>Photorhabdus</taxon>
    </lineage>
</organism>
<evidence type="ECO:0000313" key="2">
    <source>
        <dbReference type="Proteomes" id="UP000295550"/>
    </source>
</evidence>
<name>A0A4R4JLE3_PHOLU</name>